<organism evidence="1 2">
    <name type="scientific">Pluteus cervinus</name>
    <dbReference type="NCBI Taxonomy" id="181527"/>
    <lineage>
        <taxon>Eukaryota</taxon>
        <taxon>Fungi</taxon>
        <taxon>Dikarya</taxon>
        <taxon>Basidiomycota</taxon>
        <taxon>Agaricomycotina</taxon>
        <taxon>Agaricomycetes</taxon>
        <taxon>Agaricomycetidae</taxon>
        <taxon>Agaricales</taxon>
        <taxon>Pluteineae</taxon>
        <taxon>Pluteaceae</taxon>
        <taxon>Pluteus</taxon>
    </lineage>
</organism>
<dbReference type="EMBL" id="ML208326">
    <property type="protein sequence ID" value="TFK69708.1"/>
    <property type="molecule type" value="Genomic_DNA"/>
</dbReference>
<dbReference type="Proteomes" id="UP000308600">
    <property type="component" value="Unassembled WGS sequence"/>
</dbReference>
<protein>
    <submittedName>
        <fullName evidence="1">Uncharacterized protein</fullName>
    </submittedName>
</protein>
<evidence type="ECO:0000313" key="2">
    <source>
        <dbReference type="Proteomes" id="UP000308600"/>
    </source>
</evidence>
<proteinExistence type="predicted"/>
<keyword evidence="2" id="KW-1185">Reference proteome</keyword>
<accession>A0ACD3AVG5</accession>
<feature type="non-terminal residue" evidence="1">
    <location>
        <position position="1"/>
    </location>
</feature>
<gene>
    <name evidence="1" type="ORF">BDN72DRAFT_767627</name>
</gene>
<evidence type="ECO:0000313" key="1">
    <source>
        <dbReference type="EMBL" id="TFK69708.1"/>
    </source>
</evidence>
<reference evidence="1 2" key="1">
    <citation type="journal article" date="2019" name="Nat. Ecol. Evol.">
        <title>Megaphylogeny resolves global patterns of mushroom evolution.</title>
        <authorList>
            <person name="Varga T."/>
            <person name="Krizsan K."/>
            <person name="Foldi C."/>
            <person name="Dima B."/>
            <person name="Sanchez-Garcia M."/>
            <person name="Sanchez-Ramirez S."/>
            <person name="Szollosi G.J."/>
            <person name="Szarkandi J.G."/>
            <person name="Papp V."/>
            <person name="Albert L."/>
            <person name="Andreopoulos W."/>
            <person name="Angelini C."/>
            <person name="Antonin V."/>
            <person name="Barry K.W."/>
            <person name="Bougher N.L."/>
            <person name="Buchanan P."/>
            <person name="Buyck B."/>
            <person name="Bense V."/>
            <person name="Catcheside P."/>
            <person name="Chovatia M."/>
            <person name="Cooper J."/>
            <person name="Damon W."/>
            <person name="Desjardin D."/>
            <person name="Finy P."/>
            <person name="Geml J."/>
            <person name="Haridas S."/>
            <person name="Hughes K."/>
            <person name="Justo A."/>
            <person name="Karasinski D."/>
            <person name="Kautmanova I."/>
            <person name="Kiss B."/>
            <person name="Kocsube S."/>
            <person name="Kotiranta H."/>
            <person name="LaButti K.M."/>
            <person name="Lechner B.E."/>
            <person name="Liimatainen K."/>
            <person name="Lipzen A."/>
            <person name="Lukacs Z."/>
            <person name="Mihaltcheva S."/>
            <person name="Morgado L.N."/>
            <person name="Niskanen T."/>
            <person name="Noordeloos M.E."/>
            <person name="Ohm R.A."/>
            <person name="Ortiz-Santana B."/>
            <person name="Ovrebo C."/>
            <person name="Racz N."/>
            <person name="Riley R."/>
            <person name="Savchenko A."/>
            <person name="Shiryaev A."/>
            <person name="Soop K."/>
            <person name="Spirin V."/>
            <person name="Szebenyi C."/>
            <person name="Tomsovsky M."/>
            <person name="Tulloss R.E."/>
            <person name="Uehling J."/>
            <person name="Grigoriev I.V."/>
            <person name="Vagvolgyi C."/>
            <person name="Papp T."/>
            <person name="Martin F.M."/>
            <person name="Miettinen O."/>
            <person name="Hibbett D.S."/>
            <person name="Nagy L.G."/>
        </authorList>
    </citation>
    <scope>NUCLEOTIDE SEQUENCE [LARGE SCALE GENOMIC DNA]</scope>
    <source>
        <strain evidence="1 2">NL-1719</strain>
    </source>
</reference>
<sequence length="134" mass="13767">FVNKCGYGIQPAIANTNCGYSPRCNNPGSGGVWNGRVFAKASQCGGAGENCSIGEFNLDTGDNWTPQAYDISNIQGFSQSLQIAVGGCDTVTCTSPGCSCTQAYPIGDTSGCGNDSPVRGCGAGDKTWQITFCP</sequence>
<name>A0ACD3AVG5_9AGAR</name>